<comment type="caution">
    <text evidence="1">The sequence shown here is derived from an EMBL/GenBank/DDBJ whole genome shotgun (WGS) entry which is preliminary data.</text>
</comment>
<name>A0A4S8P5L2_9HYPH</name>
<proteinExistence type="predicted"/>
<dbReference type="Pfam" id="PF20383">
    <property type="entry name" value="DUF6678"/>
    <property type="match status" value="1"/>
</dbReference>
<dbReference type="Proteomes" id="UP000308828">
    <property type="component" value="Unassembled WGS sequence"/>
</dbReference>
<dbReference type="RefSeq" id="WP_136598463.1">
    <property type="nucleotide sequence ID" value="NZ_STGV01000003.1"/>
</dbReference>
<protein>
    <submittedName>
        <fullName evidence="1">Uncharacterized protein</fullName>
    </submittedName>
</protein>
<reference evidence="1 2" key="1">
    <citation type="submission" date="2019-04" db="EMBL/GenBank/DDBJ databases">
        <title>Genome sequence of strain shin9-1.</title>
        <authorList>
            <person name="Gao J."/>
            <person name="Sun J."/>
        </authorList>
    </citation>
    <scope>NUCLEOTIDE SEQUENCE [LARGE SCALE GENOMIC DNA]</scope>
    <source>
        <strain evidence="2">shin9-1</strain>
    </source>
</reference>
<dbReference type="InterPro" id="IPR046500">
    <property type="entry name" value="DUF6678"/>
</dbReference>
<dbReference type="AlphaFoldDB" id="A0A4S8P5L2"/>
<evidence type="ECO:0000313" key="1">
    <source>
        <dbReference type="EMBL" id="THV23019.1"/>
    </source>
</evidence>
<gene>
    <name evidence="1" type="ORF">FAA97_10340</name>
</gene>
<sequence>MRGHQMLYVGTTDQDEVARVRRRIEERGLASHMNDTKWRALCSAIVEELPFPPAYQRKLVLSDNPEPAVFDAAPWYCGDWAASPEASLGICIEWLKVAPRRSVSVGQLLPPRLEDCSVPLVAILRRLHIPFREEDGFLIILGHG</sequence>
<keyword evidence="2" id="KW-1185">Reference proteome</keyword>
<dbReference type="EMBL" id="STGV01000003">
    <property type="protein sequence ID" value="THV23019.1"/>
    <property type="molecule type" value="Genomic_DNA"/>
</dbReference>
<organism evidence="1 2">
    <name type="scientific">Peteryoungia ipomoeae</name>
    <dbReference type="NCBI Taxonomy" id="1210932"/>
    <lineage>
        <taxon>Bacteria</taxon>
        <taxon>Pseudomonadati</taxon>
        <taxon>Pseudomonadota</taxon>
        <taxon>Alphaproteobacteria</taxon>
        <taxon>Hyphomicrobiales</taxon>
        <taxon>Rhizobiaceae</taxon>
        <taxon>Peteryoungia</taxon>
    </lineage>
</organism>
<accession>A0A4S8P5L2</accession>
<evidence type="ECO:0000313" key="2">
    <source>
        <dbReference type="Proteomes" id="UP000308828"/>
    </source>
</evidence>
<dbReference type="OrthoDB" id="8908434at2"/>